<dbReference type="HOGENOM" id="CLU_010194_1_0_7"/>
<dbReference type="KEGG" id="ppd:Ppro_3110"/>
<evidence type="ECO:0000256" key="2">
    <source>
        <dbReference type="RuleBase" id="RU000363"/>
    </source>
</evidence>
<reference evidence="3 4" key="1">
    <citation type="submission" date="2006-10" db="EMBL/GenBank/DDBJ databases">
        <title>Complete sequence of chromosome of Pelobacter propionicus DSM 2379.</title>
        <authorList>
            <consortium name="US DOE Joint Genome Institute"/>
            <person name="Copeland A."/>
            <person name="Lucas S."/>
            <person name="Lapidus A."/>
            <person name="Barry K."/>
            <person name="Detter J.C."/>
            <person name="Glavina del Rio T."/>
            <person name="Hammon N."/>
            <person name="Israni S."/>
            <person name="Dalin E."/>
            <person name="Tice H."/>
            <person name="Pitluck S."/>
            <person name="Saunders E."/>
            <person name="Brettin T."/>
            <person name="Bruce D."/>
            <person name="Han C."/>
            <person name="Tapia R."/>
            <person name="Schmutz J."/>
            <person name="Larimer F."/>
            <person name="Land M."/>
            <person name="Hauser L."/>
            <person name="Kyrpides N."/>
            <person name="Kim E."/>
            <person name="Lovley D."/>
            <person name="Richardson P."/>
        </authorList>
    </citation>
    <scope>NUCLEOTIDE SEQUENCE [LARGE SCALE GENOMIC DNA]</scope>
    <source>
        <strain evidence="4">DSM 2379 / NBRC 103807 / OttBd1</strain>
    </source>
</reference>
<dbReference type="eggNOG" id="COG1028">
    <property type="taxonomic scope" value="Bacteria"/>
</dbReference>
<dbReference type="PRINTS" id="PR00081">
    <property type="entry name" value="GDHRDH"/>
</dbReference>
<dbReference type="InterPro" id="IPR020904">
    <property type="entry name" value="Sc_DH/Rdtase_CS"/>
</dbReference>
<name>A1ATN3_PELPD</name>
<dbReference type="STRING" id="338966.Ppro_3110"/>
<dbReference type="PANTHER" id="PTHR42760:SF121">
    <property type="entry name" value="3-OXOACYL-(ACYL-CARRIER-PROTEIN) REDUCTASE"/>
    <property type="match status" value="1"/>
</dbReference>
<dbReference type="FunFam" id="3.40.50.720:FF:000084">
    <property type="entry name" value="Short-chain dehydrogenase reductase"/>
    <property type="match status" value="1"/>
</dbReference>
<dbReference type="GO" id="GO:0016616">
    <property type="term" value="F:oxidoreductase activity, acting on the CH-OH group of donors, NAD or NADP as acceptor"/>
    <property type="evidence" value="ECO:0007669"/>
    <property type="project" value="TreeGrafter"/>
</dbReference>
<organism evidence="3 4">
    <name type="scientific">Pelobacter propionicus (strain DSM 2379 / NBRC 103807 / OttBd1)</name>
    <dbReference type="NCBI Taxonomy" id="338966"/>
    <lineage>
        <taxon>Bacteria</taxon>
        <taxon>Pseudomonadati</taxon>
        <taxon>Thermodesulfobacteriota</taxon>
        <taxon>Desulfuromonadia</taxon>
        <taxon>Desulfuromonadales</taxon>
        <taxon>Desulfuromonadaceae</taxon>
        <taxon>Pelobacter</taxon>
    </lineage>
</organism>
<dbReference type="PANTHER" id="PTHR42760">
    <property type="entry name" value="SHORT-CHAIN DEHYDROGENASES/REDUCTASES FAMILY MEMBER"/>
    <property type="match status" value="1"/>
</dbReference>
<accession>A1ATN3</accession>
<dbReference type="NCBIfam" id="NF005559">
    <property type="entry name" value="PRK07231.1"/>
    <property type="match status" value="1"/>
</dbReference>
<gene>
    <name evidence="3" type="ordered locus">Ppro_3110</name>
</gene>
<comment type="similarity">
    <text evidence="1 2">Belongs to the short-chain dehydrogenases/reductases (SDR) family.</text>
</comment>
<keyword evidence="4" id="KW-1185">Reference proteome</keyword>
<dbReference type="Proteomes" id="UP000006732">
    <property type="component" value="Chromosome"/>
</dbReference>
<protein>
    <submittedName>
        <fullName evidence="3">Short-chain dehydrogenase/reductase SDR</fullName>
    </submittedName>
</protein>
<evidence type="ECO:0000256" key="1">
    <source>
        <dbReference type="ARBA" id="ARBA00006484"/>
    </source>
</evidence>
<dbReference type="SUPFAM" id="SSF51735">
    <property type="entry name" value="NAD(P)-binding Rossmann-fold domains"/>
    <property type="match status" value="1"/>
</dbReference>
<evidence type="ECO:0000313" key="4">
    <source>
        <dbReference type="Proteomes" id="UP000006732"/>
    </source>
</evidence>
<dbReference type="GO" id="GO:0006633">
    <property type="term" value="P:fatty acid biosynthetic process"/>
    <property type="evidence" value="ECO:0007669"/>
    <property type="project" value="TreeGrafter"/>
</dbReference>
<sequence>MLVANRVYKTFHYKETENMKLDGKVAIITGAGRGIGRAIALRLGADGAAMVVSDVNGDNATKVAEEIKARGGKAMALRTDVTSEADVKDLIDTAVRQHGRLDIMVANAGIANIKMSIEMTGAEWDQIMAVNTKGAFLCDTMAARQMIKQGHSETPGSGGKIINCASIAAHSGFSILAAYSASKFAVRGFTQALAKELGPYKINVNAYCPGIVGTDMWTLIDEKMGPYLGMQKGEVLKEYTKLITAGRVSVPEDVACFVSYLASSDADYMTGQSVMIDGGIIMN</sequence>
<dbReference type="AlphaFoldDB" id="A1ATN3"/>
<proteinExistence type="inferred from homology"/>
<dbReference type="InterPro" id="IPR002347">
    <property type="entry name" value="SDR_fam"/>
</dbReference>
<dbReference type="PROSITE" id="PS00061">
    <property type="entry name" value="ADH_SHORT"/>
    <property type="match status" value="1"/>
</dbReference>
<dbReference type="PRINTS" id="PR00080">
    <property type="entry name" value="SDRFAMILY"/>
</dbReference>
<dbReference type="Gene3D" id="3.40.50.720">
    <property type="entry name" value="NAD(P)-binding Rossmann-like Domain"/>
    <property type="match status" value="1"/>
</dbReference>
<dbReference type="EMBL" id="CP000482">
    <property type="protein sequence ID" value="ABL00704.1"/>
    <property type="molecule type" value="Genomic_DNA"/>
</dbReference>
<dbReference type="Pfam" id="PF00106">
    <property type="entry name" value="adh_short"/>
    <property type="match status" value="1"/>
</dbReference>
<dbReference type="GO" id="GO:0048038">
    <property type="term" value="F:quinone binding"/>
    <property type="evidence" value="ECO:0007669"/>
    <property type="project" value="TreeGrafter"/>
</dbReference>
<dbReference type="InterPro" id="IPR036291">
    <property type="entry name" value="NAD(P)-bd_dom_sf"/>
</dbReference>
<evidence type="ECO:0000313" key="3">
    <source>
        <dbReference type="EMBL" id="ABL00704.1"/>
    </source>
</evidence>